<keyword evidence="4 11" id="KW-0808">Transferase</keyword>
<keyword evidence="14" id="KW-1185">Reference proteome</keyword>
<dbReference type="STRING" id="123214.PERMA_0368"/>
<feature type="binding site" evidence="11">
    <location>
        <position position="369"/>
    </location>
    <ligand>
        <name>thiamine diphosphate</name>
        <dbReference type="ChEBI" id="CHEBI:58937"/>
    </ligand>
</feature>
<evidence type="ECO:0000256" key="10">
    <source>
        <dbReference type="ARBA" id="ARBA00055605"/>
    </source>
</evidence>
<dbReference type="GO" id="GO:0008661">
    <property type="term" value="F:1-deoxy-D-xylulose-5-phosphate synthase activity"/>
    <property type="evidence" value="ECO:0007669"/>
    <property type="project" value="UniProtKB-UniRule"/>
</dbReference>
<dbReference type="HAMAP" id="MF_00315">
    <property type="entry name" value="DXP_synth"/>
    <property type="match status" value="1"/>
</dbReference>
<feature type="binding site" evidence="11">
    <location>
        <position position="148"/>
    </location>
    <ligand>
        <name>Mg(2+)</name>
        <dbReference type="ChEBI" id="CHEBI:18420"/>
    </ligand>
</feature>
<dbReference type="InterPro" id="IPR009014">
    <property type="entry name" value="Transketo_C/PFOR_II"/>
</dbReference>
<dbReference type="PANTHER" id="PTHR43322:SF5">
    <property type="entry name" value="1-DEOXY-D-XYLULOSE-5-PHOSPHATE SYNTHASE, CHLOROPLASTIC"/>
    <property type="match status" value="1"/>
</dbReference>
<comment type="pathway">
    <text evidence="1 11">Metabolic intermediate biosynthesis; 1-deoxy-D-xylulose 5-phosphate biosynthesis; 1-deoxy-D-xylulose 5-phosphate from D-glyceraldehyde 3-phosphate and pyruvate: step 1/1.</text>
</comment>
<evidence type="ECO:0000256" key="1">
    <source>
        <dbReference type="ARBA" id="ARBA00004980"/>
    </source>
</evidence>
<dbReference type="FunFam" id="3.40.50.970:FF:000005">
    <property type="entry name" value="1-deoxy-D-xylulose-5-phosphate synthase"/>
    <property type="match status" value="1"/>
</dbReference>
<dbReference type="SUPFAM" id="SSF52518">
    <property type="entry name" value="Thiamin diphosphate-binding fold (THDP-binding)"/>
    <property type="match status" value="2"/>
</dbReference>
<dbReference type="Gene3D" id="3.40.50.970">
    <property type="match status" value="2"/>
</dbReference>
<organism evidence="13 14">
    <name type="scientific">Persephonella marina (strain DSM 14350 / EX-H1)</name>
    <dbReference type="NCBI Taxonomy" id="123214"/>
    <lineage>
        <taxon>Bacteria</taxon>
        <taxon>Pseudomonadati</taxon>
        <taxon>Aquificota</taxon>
        <taxon>Aquificia</taxon>
        <taxon>Aquificales</taxon>
        <taxon>Hydrogenothermaceae</taxon>
        <taxon>Persephonella</taxon>
    </lineage>
</organism>
<evidence type="ECO:0000256" key="3">
    <source>
        <dbReference type="ARBA" id="ARBA00011738"/>
    </source>
</evidence>
<dbReference type="OrthoDB" id="9803371at2"/>
<feature type="binding site" evidence="11">
    <location>
        <begin position="149"/>
        <end position="150"/>
    </location>
    <ligand>
        <name>thiamine diphosphate</name>
        <dbReference type="ChEBI" id="CHEBI:58937"/>
    </ligand>
</feature>
<dbReference type="Pfam" id="PF13292">
    <property type="entry name" value="DXP_synthase_N"/>
    <property type="match status" value="1"/>
</dbReference>
<dbReference type="GO" id="GO:0000287">
    <property type="term" value="F:magnesium ion binding"/>
    <property type="evidence" value="ECO:0007669"/>
    <property type="project" value="UniProtKB-UniRule"/>
</dbReference>
<dbReference type="PANTHER" id="PTHR43322">
    <property type="entry name" value="1-D-DEOXYXYLULOSE 5-PHOSPHATE SYNTHASE-RELATED"/>
    <property type="match status" value="1"/>
</dbReference>
<dbReference type="KEGG" id="pmx:PERMA_0368"/>
<comment type="cofactor">
    <cofactor evidence="11">
        <name>thiamine diphosphate</name>
        <dbReference type="ChEBI" id="CHEBI:58937"/>
    </cofactor>
    <text evidence="11">Binds 1 thiamine pyrophosphate per subunit.</text>
</comment>
<comment type="similarity">
    <text evidence="2 11">Belongs to the transketolase family. DXPS subfamily.</text>
</comment>
<reference evidence="13 14" key="1">
    <citation type="journal article" date="2009" name="J. Bacteriol.">
        <title>Complete and draft genome sequences of six members of the Aquificales.</title>
        <authorList>
            <person name="Reysenbach A.L."/>
            <person name="Hamamura N."/>
            <person name="Podar M."/>
            <person name="Griffiths E."/>
            <person name="Ferreira S."/>
            <person name="Hochstein R."/>
            <person name="Heidelberg J."/>
            <person name="Johnson J."/>
            <person name="Mead D."/>
            <person name="Pohorille A."/>
            <person name="Sarmiento M."/>
            <person name="Schweighofer K."/>
            <person name="Seshadri R."/>
            <person name="Voytek M.A."/>
        </authorList>
    </citation>
    <scope>NUCLEOTIDE SEQUENCE [LARGE SCALE GENOMIC DNA]</scope>
    <source>
        <strain evidence="14">DSM 14350 / EX-H1</strain>
    </source>
</reference>
<dbReference type="GO" id="GO:0009228">
    <property type="term" value="P:thiamine biosynthetic process"/>
    <property type="evidence" value="ECO:0007669"/>
    <property type="project" value="UniProtKB-UniRule"/>
</dbReference>
<evidence type="ECO:0000256" key="5">
    <source>
        <dbReference type="ARBA" id="ARBA00022723"/>
    </source>
</evidence>
<feature type="binding site" evidence="11">
    <location>
        <position position="178"/>
    </location>
    <ligand>
        <name>thiamine diphosphate</name>
        <dbReference type="ChEBI" id="CHEBI:58937"/>
    </ligand>
</feature>
<feature type="domain" description="Transketolase-like pyrimidine-binding" evidence="12">
    <location>
        <begin position="318"/>
        <end position="482"/>
    </location>
</feature>
<dbReference type="NCBIfam" id="NF003933">
    <property type="entry name" value="PRK05444.2-2"/>
    <property type="match status" value="1"/>
</dbReference>
<feature type="binding site" evidence="11">
    <location>
        <position position="287"/>
    </location>
    <ligand>
        <name>thiamine diphosphate</name>
        <dbReference type="ChEBI" id="CHEBI:58937"/>
    </ligand>
</feature>
<keyword evidence="5 11" id="KW-0479">Metal-binding</keyword>
<feature type="binding site" evidence="11">
    <location>
        <begin position="117"/>
        <end position="119"/>
    </location>
    <ligand>
        <name>thiamine diphosphate</name>
        <dbReference type="ChEBI" id="CHEBI:58937"/>
    </ligand>
</feature>
<dbReference type="eggNOG" id="COG1154">
    <property type="taxonomic scope" value="Bacteria"/>
</dbReference>
<evidence type="ECO:0000256" key="6">
    <source>
        <dbReference type="ARBA" id="ARBA00022842"/>
    </source>
</evidence>
<evidence type="ECO:0000256" key="9">
    <source>
        <dbReference type="ARBA" id="ARBA00023229"/>
    </source>
</evidence>
<keyword evidence="9 11" id="KW-0414">Isoprene biosynthesis</keyword>
<dbReference type="RefSeq" id="WP_012675826.1">
    <property type="nucleotide sequence ID" value="NC_012440.1"/>
</dbReference>
<dbReference type="InterPro" id="IPR049557">
    <property type="entry name" value="Transketolase_CS"/>
</dbReference>
<comment type="subunit">
    <text evidence="3 11">Homodimer.</text>
</comment>
<dbReference type="PROSITE" id="PS00801">
    <property type="entry name" value="TRANSKETOLASE_1"/>
    <property type="match status" value="1"/>
</dbReference>
<evidence type="ECO:0000313" key="14">
    <source>
        <dbReference type="Proteomes" id="UP000001366"/>
    </source>
</evidence>
<dbReference type="NCBIfam" id="TIGR00204">
    <property type="entry name" value="dxs"/>
    <property type="match status" value="1"/>
</dbReference>
<evidence type="ECO:0000259" key="12">
    <source>
        <dbReference type="SMART" id="SM00861"/>
    </source>
</evidence>
<dbReference type="InterPro" id="IPR020826">
    <property type="entry name" value="Transketolase_BS"/>
</dbReference>
<dbReference type="HOGENOM" id="CLU_009227_1_4_0"/>
<evidence type="ECO:0000256" key="4">
    <source>
        <dbReference type="ARBA" id="ARBA00022679"/>
    </source>
</evidence>
<dbReference type="CDD" id="cd07033">
    <property type="entry name" value="TPP_PYR_DXS_TK_like"/>
    <property type="match status" value="1"/>
</dbReference>
<comment type="function">
    <text evidence="10 11">Catalyzes the acyloin condensation reaction between C atoms 2 and 3 of pyruvate and glyceraldehyde 3-phosphate to yield 1-deoxy-D-xylulose-5-phosphate (DXP).</text>
</comment>
<dbReference type="Pfam" id="PF02780">
    <property type="entry name" value="Transketolase_C"/>
    <property type="match status" value="1"/>
</dbReference>
<gene>
    <name evidence="11 13" type="primary">dxs</name>
    <name evidence="13" type="ordered locus">PERMA_0368</name>
</gene>
<dbReference type="CDD" id="cd02007">
    <property type="entry name" value="TPP_DXS"/>
    <property type="match status" value="1"/>
</dbReference>
<accession>C0QTZ4</accession>
<dbReference type="Gene3D" id="3.40.50.920">
    <property type="match status" value="1"/>
</dbReference>
<sequence length="631" mass="70304">MKEFRVLDRVEDFRDLKDLSEEELKLLAQDIREYIIDVTSKNGGHIGPSLGVVELTIALLRAFNPEVDRIIWDIGHQAYSYKILTGRKEQFKTLRQYGGISGFLKIKESPYDHFGAGHSSTSISAALGMRVAKDLLKKEGYTIAVIGDGAMTAGQAFEGLNHAGWLDPSKFIVILNDNQMSISPNVGAIYTYFNKIITNEVYQRSRQKLKDVLKKVFGESGAKFARKLEEYAKGLFTPGVIFEELGFTYVGTIDGHSITDLEQTLNNVKKMRGPILVHVITQKGKGYKPAEENPTPFHGISPFDKITGVPIKKSVEKPSWSKAFGEALVELAEKDEKIVAITPAMREGSGLTEFSERFPDRFFDVGIAEQHAATFAAALSKEGMKPVASFYSTFLQRAYDQVVHDIAIQGLPVVLAIDRAGIVGEDGPTHHGVFDISFLRSVPDIVISAPKDWQELRDLLYTAVNSGKIFAIRYPRGTVTGDKKEGFSEIKIGSWEKISEGRDIAILAVGKYVQRAVQVKELLKKYGYNVTVINARFIRPMDIEILDETLRTHKYIITMEDGSLNGGFGSAVGEYILDNSYTNALLRFGIPDRFIGHGKIELLERDLGLLPEQMAEKIKEFISQENYKVVG</sequence>
<evidence type="ECO:0000313" key="13">
    <source>
        <dbReference type="EMBL" id="ACO03587.1"/>
    </source>
</evidence>
<dbReference type="Proteomes" id="UP000001366">
    <property type="component" value="Chromosome"/>
</dbReference>
<dbReference type="GO" id="GO:0030976">
    <property type="term" value="F:thiamine pyrophosphate binding"/>
    <property type="evidence" value="ECO:0007669"/>
    <property type="project" value="UniProtKB-UniRule"/>
</dbReference>
<dbReference type="GO" id="GO:0016114">
    <property type="term" value="P:terpenoid biosynthetic process"/>
    <property type="evidence" value="ECO:0007669"/>
    <property type="project" value="UniProtKB-UniRule"/>
</dbReference>
<evidence type="ECO:0000256" key="2">
    <source>
        <dbReference type="ARBA" id="ARBA00011081"/>
    </source>
</evidence>
<dbReference type="FunFam" id="3.40.50.920:FF:000002">
    <property type="entry name" value="1-deoxy-D-xylulose-5-phosphate synthase"/>
    <property type="match status" value="1"/>
</dbReference>
<dbReference type="Pfam" id="PF02779">
    <property type="entry name" value="Transket_pyr"/>
    <property type="match status" value="1"/>
</dbReference>
<dbReference type="InterPro" id="IPR005475">
    <property type="entry name" value="Transketolase-like_Pyr-bd"/>
</dbReference>
<dbReference type="SMART" id="SM00861">
    <property type="entry name" value="Transket_pyr"/>
    <property type="match status" value="1"/>
</dbReference>
<proteinExistence type="inferred from homology"/>
<dbReference type="UniPathway" id="UPA00064">
    <property type="reaction ID" value="UER00091"/>
</dbReference>
<dbReference type="GO" id="GO:0005829">
    <property type="term" value="C:cytosol"/>
    <property type="evidence" value="ECO:0007669"/>
    <property type="project" value="TreeGrafter"/>
</dbReference>
<dbReference type="GO" id="GO:0019288">
    <property type="term" value="P:isopentenyl diphosphate biosynthetic process, methylerythritol 4-phosphate pathway"/>
    <property type="evidence" value="ECO:0007669"/>
    <property type="project" value="TreeGrafter"/>
</dbReference>
<dbReference type="PaxDb" id="123214-PERMA_0368"/>
<dbReference type="EC" id="2.2.1.7" evidence="11"/>
<comment type="catalytic activity">
    <reaction evidence="11">
        <text>D-glyceraldehyde 3-phosphate + pyruvate + H(+) = 1-deoxy-D-xylulose 5-phosphate + CO2</text>
        <dbReference type="Rhea" id="RHEA:12605"/>
        <dbReference type="ChEBI" id="CHEBI:15361"/>
        <dbReference type="ChEBI" id="CHEBI:15378"/>
        <dbReference type="ChEBI" id="CHEBI:16526"/>
        <dbReference type="ChEBI" id="CHEBI:57792"/>
        <dbReference type="ChEBI" id="CHEBI:59776"/>
        <dbReference type="EC" id="2.2.1.7"/>
    </reaction>
</comment>
<evidence type="ECO:0000256" key="7">
    <source>
        <dbReference type="ARBA" id="ARBA00022977"/>
    </source>
</evidence>
<name>C0QTZ4_PERMH</name>
<dbReference type="InterPro" id="IPR029061">
    <property type="entry name" value="THDP-binding"/>
</dbReference>
<dbReference type="PROSITE" id="PS00802">
    <property type="entry name" value="TRANSKETOLASE_2"/>
    <property type="match status" value="1"/>
</dbReference>
<keyword evidence="8 11" id="KW-0786">Thiamine pyrophosphate</keyword>
<dbReference type="InterPro" id="IPR005477">
    <property type="entry name" value="Dxylulose-5-P_synthase"/>
</dbReference>
<keyword evidence="6 11" id="KW-0460">Magnesium</keyword>
<feature type="binding site" evidence="11">
    <location>
        <position position="178"/>
    </location>
    <ligand>
        <name>Mg(2+)</name>
        <dbReference type="ChEBI" id="CHEBI:18420"/>
    </ligand>
</feature>
<dbReference type="InterPro" id="IPR033248">
    <property type="entry name" value="Transketolase_C"/>
</dbReference>
<protein>
    <recommendedName>
        <fullName evidence="11">1-deoxy-D-xylulose-5-phosphate synthase</fullName>
        <ecNumber evidence="11">2.2.1.7</ecNumber>
    </recommendedName>
    <alternativeName>
        <fullName evidence="11">1-deoxyxylulose-5-phosphate synthase</fullName>
        <shortName evidence="11">DXP synthase</shortName>
        <shortName evidence="11">DXPS</shortName>
    </alternativeName>
</protein>
<evidence type="ECO:0000256" key="11">
    <source>
        <dbReference type="HAMAP-Rule" id="MF_00315"/>
    </source>
</evidence>
<evidence type="ECO:0000256" key="8">
    <source>
        <dbReference type="ARBA" id="ARBA00023052"/>
    </source>
</evidence>
<dbReference type="AlphaFoldDB" id="C0QTZ4"/>
<comment type="cofactor">
    <cofactor evidence="11">
        <name>Mg(2+)</name>
        <dbReference type="ChEBI" id="CHEBI:18420"/>
    </cofactor>
    <text evidence="11">Binds 1 Mg(2+) ion per subunit.</text>
</comment>
<keyword evidence="7 11" id="KW-0784">Thiamine biosynthesis</keyword>
<dbReference type="SUPFAM" id="SSF52922">
    <property type="entry name" value="TK C-terminal domain-like"/>
    <property type="match status" value="1"/>
</dbReference>
<feature type="binding site" evidence="11">
    <location>
        <position position="76"/>
    </location>
    <ligand>
        <name>thiamine diphosphate</name>
        <dbReference type="ChEBI" id="CHEBI:58937"/>
    </ligand>
</feature>
<dbReference type="EMBL" id="CP001230">
    <property type="protein sequence ID" value="ACO03587.1"/>
    <property type="molecule type" value="Genomic_DNA"/>
</dbReference>